<feature type="domain" description="Aminoglycoside phosphotransferase" evidence="1">
    <location>
        <begin position="41"/>
        <end position="268"/>
    </location>
</feature>
<proteinExistence type="predicted"/>
<name>A0A2I1R896_9ACTN</name>
<dbReference type="InterPro" id="IPR011009">
    <property type="entry name" value="Kinase-like_dom_sf"/>
</dbReference>
<dbReference type="GO" id="GO:0016740">
    <property type="term" value="F:transferase activity"/>
    <property type="evidence" value="ECO:0007669"/>
    <property type="project" value="UniProtKB-KW"/>
</dbReference>
<dbReference type="EMBL" id="CP029604">
    <property type="protein sequence ID" value="AWO83298.1"/>
    <property type="molecule type" value="Genomic_DNA"/>
</dbReference>
<organism evidence="3 4">
    <name type="scientific">Gordonia terrae</name>
    <dbReference type="NCBI Taxonomy" id="2055"/>
    <lineage>
        <taxon>Bacteria</taxon>
        <taxon>Bacillati</taxon>
        <taxon>Actinomycetota</taxon>
        <taxon>Actinomycetes</taxon>
        <taxon>Mycobacteriales</taxon>
        <taxon>Gordoniaceae</taxon>
        <taxon>Gordonia</taxon>
    </lineage>
</organism>
<sequence length="357" mass="40063">MTDEVAGAGEVRTEDAFDVEAVAKWLEANAADPAGLDAVPEVRQFGGGASNLTFLLRYPAKDLILRRAPRGTKARGAHDMGREYRIQSELATAIRYIAPMIAFCDDESVLGADFYVMGRIDGVIPRTEWPADVPLDAEQARRLCLNFIDTLVEVHSVDPSGTGLADLGKGHGYVRRQVDGWTARFRNAHTDDVPDFEPTMAWLAENQPDDVANCVIHNDFKLDNVVLDHDDPTRVIGILDWEMATLGDPLMDVAGSMAYWIQADDPEAMQLMRRVPTHLPGMISRAEFVEKYCERMGFDMTPERWRWYEVFGLFRAGVIAQQIYYRYYHGQTTNKAFERLGYAVGILGGRLDELLPD</sequence>
<gene>
    <name evidence="3" type="ORF">CYJ73_11630</name>
    <name evidence="2" type="ORF">DLJ61_06920</name>
</gene>
<protein>
    <submittedName>
        <fullName evidence="3">Phosphotransferase family protein</fullName>
    </submittedName>
</protein>
<evidence type="ECO:0000259" key="1">
    <source>
        <dbReference type="Pfam" id="PF01636"/>
    </source>
</evidence>
<dbReference type="KEGG" id="gta:BCM27_06865"/>
<dbReference type="PANTHER" id="PTHR47829">
    <property type="entry name" value="HYDROLASE, PUTATIVE (AFU_ORTHOLOGUE AFUA_1G12880)-RELATED"/>
    <property type="match status" value="1"/>
</dbReference>
<dbReference type="GeneID" id="32687480"/>
<dbReference type="InterPro" id="IPR041726">
    <property type="entry name" value="ACAD10_11_N"/>
</dbReference>
<dbReference type="PANTHER" id="PTHR47829:SF1">
    <property type="entry name" value="HAD FAMILY PHOSPHATASE"/>
    <property type="match status" value="1"/>
</dbReference>
<keyword evidence="3" id="KW-0808">Transferase</keyword>
<dbReference type="CDD" id="cd05154">
    <property type="entry name" value="ACAD10_11_N-like"/>
    <property type="match status" value="1"/>
</dbReference>
<dbReference type="STRING" id="2055.BCM27_06865"/>
<dbReference type="AlphaFoldDB" id="A0A2I1R896"/>
<dbReference type="SUPFAM" id="SSF56112">
    <property type="entry name" value="Protein kinase-like (PK-like)"/>
    <property type="match status" value="1"/>
</dbReference>
<evidence type="ECO:0000313" key="4">
    <source>
        <dbReference type="Proteomes" id="UP000234662"/>
    </source>
</evidence>
<reference evidence="3 4" key="1">
    <citation type="submission" date="2017-12" db="EMBL/GenBank/DDBJ databases">
        <title>Phylogenetic diversity of female urinary microbiome.</title>
        <authorList>
            <person name="Thomas-White K."/>
            <person name="Wolfe A.J."/>
        </authorList>
    </citation>
    <scope>NUCLEOTIDE SEQUENCE [LARGE SCALE GENOMIC DNA]</scope>
    <source>
        <strain evidence="3 4">UMB0777</strain>
    </source>
</reference>
<evidence type="ECO:0000313" key="2">
    <source>
        <dbReference type="EMBL" id="AWO83298.1"/>
    </source>
</evidence>
<evidence type="ECO:0000313" key="3">
    <source>
        <dbReference type="EMBL" id="PKZ65326.1"/>
    </source>
</evidence>
<dbReference type="InterPro" id="IPR052898">
    <property type="entry name" value="ACAD10-like"/>
</dbReference>
<dbReference type="InterPro" id="IPR002575">
    <property type="entry name" value="Aminoglycoside_PTrfase"/>
</dbReference>
<dbReference type="Proteomes" id="UP000247118">
    <property type="component" value="Chromosome"/>
</dbReference>
<dbReference type="Gene3D" id="3.30.200.20">
    <property type="entry name" value="Phosphorylase Kinase, domain 1"/>
    <property type="match status" value="1"/>
</dbReference>
<dbReference type="RefSeq" id="WP_004020187.1">
    <property type="nucleotide sequence ID" value="NZ_CABEIC010000002.1"/>
</dbReference>
<dbReference type="Pfam" id="PF01636">
    <property type="entry name" value="APH"/>
    <property type="match status" value="1"/>
</dbReference>
<accession>A0A2I1R896</accession>
<evidence type="ECO:0000313" key="5">
    <source>
        <dbReference type="Proteomes" id="UP000247118"/>
    </source>
</evidence>
<reference evidence="2 5" key="2">
    <citation type="submission" date="2018-05" db="EMBL/GenBank/DDBJ databases">
        <title>Complete genome sequence of Gordonia terrae NRRL B-16283.</title>
        <authorList>
            <person name="Garlena R.A."/>
            <person name="Russell D.A."/>
            <person name="Hatfull G.F."/>
        </authorList>
    </citation>
    <scope>NUCLEOTIDE SEQUENCE [LARGE SCALE GENOMIC DNA]</scope>
    <source>
        <strain evidence="2 5">NRRL B-16283</strain>
    </source>
</reference>
<dbReference type="EMBL" id="PKJC01000007">
    <property type="protein sequence ID" value="PKZ65326.1"/>
    <property type="molecule type" value="Genomic_DNA"/>
</dbReference>
<dbReference type="Gene3D" id="3.90.1200.10">
    <property type="match status" value="1"/>
</dbReference>
<dbReference type="Proteomes" id="UP000234662">
    <property type="component" value="Unassembled WGS sequence"/>
</dbReference>
<dbReference type="OrthoDB" id="3806873at2"/>